<feature type="non-terminal residue" evidence="1">
    <location>
        <position position="28"/>
    </location>
</feature>
<evidence type="ECO:0000313" key="2">
    <source>
        <dbReference type="Proteomes" id="UP000183567"/>
    </source>
</evidence>
<proteinExistence type="predicted"/>
<organism evidence="1 2">
    <name type="scientific">Rhizopogon vesiculosus</name>
    <dbReference type="NCBI Taxonomy" id="180088"/>
    <lineage>
        <taxon>Eukaryota</taxon>
        <taxon>Fungi</taxon>
        <taxon>Dikarya</taxon>
        <taxon>Basidiomycota</taxon>
        <taxon>Agaricomycotina</taxon>
        <taxon>Agaricomycetes</taxon>
        <taxon>Agaricomycetidae</taxon>
        <taxon>Boletales</taxon>
        <taxon>Suillineae</taxon>
        <taxon>Rhizopogonaceae</taxon>
        <taxon>Rhizopogon</taxon>
    </lineage>
</organism>
<keyword evidence="2" id="KW-1185">Reference proteome</keyword>
<reference evidence="1 2" key="1">
    <citation type="submission" date="2016-03" db="EMBL/GenBank/DDBJ databases">
        <title>Comparative genomics of the ectomycorrhizal sister species Rhizopogon vinicolor and Rhizopogon vesiculosus (Basidiomycota: Boletales) reveals a divergence of the mating type B locus.</title>
        <authorList>
            <person name="Mujic A.B."/>
            <person name="Kuo A."/>
            <person name="Tritt A."/>
            <person name="Lipzen A."/>
            <person name="Chen C."/>
            <person name="Johnson J."/>
            <person name="Sharma A."/>
            <person name="Barry K."/>
            <person name="Grigoriev I.V."/>
            <person name="Spatafora J.W."/>
        </authorList>
    </citation>
    <scope>NUCLEOTIDE SEQUENCE [LARGE SCALE GENOMIC DNA]</scope>
    <source>
        <strain evidence="1 2">AM-OR11-056</strain>
    </source>
</reference>
<dbReference type="EMBL" id="LVVM01001120">
    <property type="protein sequence ID" value="OJA19237.1"/>
    <property type="molecule type" value="Genomic_DNA"/>
</dbReference>
<protein>
    <submittedName>
        <fullName evidence="1">Uncharacterized protein</fullName>
    </submittedName>
</protein>
<gene>
    <name evidence="1" type="ORF">AZE42_13311</name>
</gene>
<name>A0A1J8QE53_9AGAM</name>
<sequence length="28" mass="3140">MSNLQQSNCTNVIFFLFVISSSAVDFLN</sequence>
<comment type="caution">
    <text evidence="1">The sequence shown here is derived from an EMBL/GenBank/DDBJ whole genome shotgun (WGS) entry which is preliminary data.</text>
</comment>
<evidence type="ECO:0000313" key="1">
    <source>
        <dbReference type="EMBL" id="OJA19237.1"/>
    </source>
</evidence>
<dbReference type="AlphaFoldDB" id="A0A1J8QE53"/>
<accession>A0A1J8QE53</accession>
<dbReference type="Proteomes" id="UP000183567">
    <property type="component" value="Unassembled WGS sequence"/>
</dbReference>